<reference evidence="2" key="2">
    <citation type="journal article" date="2021" name="Genome Biol. Evol.">
        <title>Developing a high-quality reference genome for a parasitic bivalve with doubly uniparental inheritance (Bivalvia: Unionida).</title>
        <authorList>
            <person name="Smith C.H."/>
        </authorList>
    </citation>
    <scope>NUCLEOTIDE SEQUENCE</scope>
    <source>
        <strain evidence="2">CHS0354</strain>
        <tissue evidence="2">Mantle</tissue>
    </source>
</reference>
<reference evidence="2" key="3">
    <citation type="submission" date="2023-05" db="EMBL/GenBank/DDBJ databases">
        <authorList>
            <person name="Smith C.H."/>
        </authorList>
    </citation>
    <scope>NUCLEOTIDE SEQUENCE</scope>
    <source>
        <strain evidence="2">CHS0354</strain>
        <tissue evidence="2">Mantle</tissue>
    </source>
</reference>
<reference evidence="2" key="1">
    <citation type="journal article" date="2021" name="Genome Biol. Evol.">
        <title>A High-Quality Reference Genome for a Parasitic Bivalve with Doubly Uniparental Inheritance (Bivalvia: Unionida).</title>
        <authorList>
            <person name="Smith C.H."/>
        </authorList>
    </citation>
    <scope>NUCLEOTIDE SEQUENCE</scope>
    <source>
        <strain evidence="2">CHS0354</strain>
    </source>
</reference>
<comment type="caution">
    <text evidence="2">The sequence shown here is derived from an EMBL/GenBank/DDBJ whole genome shotgun (WGS) entry which is preliminary data.</text>
</comment>
<feature type="non-terminal residue" evidence="2">
    <location>
        <position position="1"/>
    </location>
</feature>
<keyword evidence="1" id="KW-1133">Transmembrane helix</keyword>
<dbReference type="Proteomes" id="UP001195483">
    <property type="component" value="Unassembled WGS sequence"/>
</dbReference>
<keyword evidence="1" id="KW-0812">Transmembrane</keyword>
<keyword evidence="3" id="KW-1185">Reference proteome</keyword>
<accession>A0AAE0VJ56</accession>
<evidence type="ECO:0000256" key="1">
    <source>
        <dbReference type="SAM" id="Phobius"/>
    </source>
</evidence>
<dbReference type="EMBL" id="JAEAOA010000236">
    <property type="protein sequence ID" value="KAK3578655.1"/>
    <property type="molecule type" value="Genomic_DNA"/>
</dbReference>
<dbReference type="AlphaFoldDB" id="A0AAE0VJ56"/>
<protein>
    <submittedName>
        <fullName evidence="2">Uncharacterized protein</fullName>
    </submittedName>
</protein>
<feature type="transmembrane region" description="Helical" evidence="1">
    <location>
        <begin position="219"/>
        <end position="244"/>
    </location>
</feature>
<evidence type="ECO:0000313" key="3">
    <source>
        <dbReference type="Proteomes" id="UP001195483"/>
    </source>
</evidence>
<gene>
    <name evidence="2" type="ORF">CHS0354_002957</name>
</gene>
<organism evidence="2 3">
    <name type="scientific">Potamilus streckersoni</name>
    <dbReference type="NCBI Taxonomy" id="2493646"/>
    <lineage>
        <taxon>Eukaryota</taxon>
        <taxon>Metazoa</taxon>
        <taxon>Spiralia</taxon>
        <taxon>Lophotrochozoa</taxon>
        <taxon>Mollusca</taxon>
        <taxon>Bivalvia</taxon>
        <taxon>Autobranchia</taxon>
        <taxon>Heteroconchia</taxon>
        <taxon>Palaeoheterodonta</taxon>
        <taxon>Unionida</taxon>
        <taxon>Unionoidea</taxon>
        <taxon>Unionidae</taxon>
        <taxon>Ambleminae</taxon>
        <taxon>Lampsilini</taxon>
        <taxon>Potamilus</taxon>
    </lineage>
</organism>
<sequence length="289" mass="32867">INAGYMLYVCKEDSVKLFADTAFNPSEESSVTLYHNGTTVGLWTNNESKCFNTKCRDGNNDIWLNGFQESDNGIYSLLYQRHIHGPIEKQKERTFLVTIPPLPSCKPRFSYIPIDGVSGNLTAFLPETGCGYPPVTLFWFSVPNQKYNDFANLSQGPLIHLRVNSLENPGLYIVYIRGPAMKCLRDQPHTDYCYQFHVPEYKGDGRQLSAVQSKDRTNWIHWSFTIMILILIVVTTHSLVYLLLNFEKIKVGIQNTWRHCRHGEAISVGDMEGTNTLMSIKTSDSLSII</sequence>
<keyword evidence="1" id="KW-0472">Membrane</keyword>
<proteinExistence type="predicted"/>
<name>A0AAE0VJ56_9BIVA</name>
<evidence type="ECO:0000313" key="2">
    <source>
        <dbReference type="EMBL" id="KAK3578655.1"/>
    </source>
</evidence>